<comment type="caution">
    <text evidence="2">The sequence shown here is derived from an EMBL/GenBank/DDBJ whole genome shotgun (WGS) entry which is preliminary data.</text>
</comment>
<evidence type="ECO:0000313" key="2">
    <source>
        <dbReference type="EMBL" id="KAK3733684.1"/>
    </source>
</evidence>
<gene>
    <name evidence="2" type="ORF">RRG08_004017</name>
</gene>
<accession>A0AAE0Y5X7</accession>
<evidence type="ECO:0000256" key="1">
    <source>
        <dbReference type="SAM" id="MobiDB-lite"/>
    </source>
</evidence>
<sequence>MVSSRESPCSRHVVNYTEDNLFLATRQRRLRVVLNISPGRAARVRSSPHTSGVGPRFPRQRRDARRYDGKTCTCRYNYNLMSSGGDELYLALGSGTNCPNFTGTSVKGSERRILDTQGSGFRVKFR</sequence>
<organism evidence="2 3">
    <name type="scientific">Elysia crispata</name>
    <name type="common">lettuce slug</name>
    <dbReference type="NCBI Taxonomy" id="231223"/>
    <lineage>
        <taxon>Eukaryota</taxon>
        <taxon>Metazoa</taxon>
        <taxon>Spiralia</taxon>
        <taxon>Lophotrochozoa</taxon>
        <taxon>Mollusca</taxon>
        <taxon>Gastropoda</taxon>
        <taxon>Heterobranchia</taxon>
        <taxon>Euthyneura</taxon>
        <taxon>Panpulmonata</taxon>
        <taxon>Sacoglossa</taxon>
        <taxon>Placobranchoidea</taxon>
        <taxon>Plakobranchidae</taxon>
        <taxon>Elysia</taxon>
    </lineage>
</organism>
<reference evidence="2" key="1">
    <citation type="journal article" date="2023" name="G3 (Bethesda)">
        <title>A reference genome for the long-term kleptoplast-retaining sea slug Elysia crispata morphotype clarki.</title>
        <authorList>
            <person name="Eastman K.E."/>
            <person name="Pendleton A.L."/>
            <person name="Shaikh M.A."/>
            <person name="Suttiyut T."/>
            <person name="Ogas R."/>
            <person name="Tomko P."/>
            <person name="Gavelis G."/>
            <person name="Widhalm J.R."/>
            <person name="Wisecaver J.H."/>
        </authorList>
    </citation>
    <scope>NUCLEOTIDE SEQUENCE</scope>
    <source>
        <strain evidence="2">ECLA1</strain>
    </source>
</reference>
<evidence type="ECO:0000313" key="3">
    <source>
        <dbReference type="Proteomes" id="UP001283361"/>
    </source>
</evidence>
<name>A0AAE0Y5X7_9GAST</name>
<feature type="region of interest" description="Disordered" evidence="1">
    <location>
        <begin position="41"/>
        <end position="60"/>
    </location>
</feature>
<proteinExistence type="predicted"/>
<protein>
    <submittedName>
        <fullName evidence="2">Uncharacterized protein</fullName>
    </submittedName>
</protein>
<dbReference type="EMBL" id="JAWDGP010006886">
    <property type="protein sequence ID" value="KAK3733684.1"/>
    <property type="molecule type" value="Genomic_DNA"/>
</dbReference>
<dbReference type="Proteomes" id="UP001283361">
    <property type="component" value="Unassembled WGS sequence"/>
</dbReference>
<dbReference type="AlphaFoldDB" id="A0AAE0Y5X7"/>
<keyword evidence="3" id="KW-1185">Reference proteome</keyword>